<feature type="transmembrane region" description="Helical" evidence="8">
    <location>
        <begin position="33"/>
        <end position="53"/>
    </location>
</feature>
<dbReference type="EMBL" id="AJYC02000090">
    <property type="protein sequence ID" value="EKT79064.1"/>
    <property type="molecule type" value="Genomic_DNA"/>
</dbReference>
<feature type="transmembrane region" description="Helical" evidence="8">
    <location>
        <begin position="248"/>
        <end position="270"/>
    </location>
</feature>
<evidence type="ECO:0000256" key="3">
    <source>
        <dbReference type="ARBA" id="ARBA00022475"/>
    </source>
</evidence>
<dbReference type="Gene3D" id="1.20.1250.20">
    <property type="entry name" value="MFS general substrate transporter like domains"/>
    <property type="match status" value="1"/>
</dbReference>
<feature type="transmembrane region" description="Helical" evidence="8">
    <location>
        <begin position="73"/>
        <end position="91"/>
    </location>
</feature>
<feature type="transmembrane region" description="Helical" evidence="8">
    <location>
        <begin position="307"/>
        <end position="328"/>
    </location>
</feature>
<keyword evidence="5 8" id="KW-1133">Transmembrane helix</keyword>
<feature type="transmembrane region" description="Helical" evidence="8">
    <location>
        <begin position="276"/>
        <end position="295"/>
    </location>
</feature>
<feature type="compositionally biased region" description="Basic and acidic residues" evidence="7">
    <location>
        <begin position="1"/>
        <end position="13"/>
    </location>
</feature>
<name>K8XCE4_RHOOP</name>
<evidence type="ECO:0000259" key="9">
    <source>
        <dbReference type="PROSITE" id="PS50850"/>
    </source>
</evidence>
<accession>K8XCE4</accession>
<dbReference type="SUPFAM" id="SSF103473">
    <property type="entry name" value="MFS general substrate transporter"/>
    <property type="match status" value="1"/>
</dbReference>
<feature type="transmembrane region" description="Helical" evidence="8">
    <location>
        <begin position="161"/>
        <end position="184"/>
    </location>
</feature>
<feature type="transmembrane region" description="Helical" evidence="8">
    <location>
        <begin position="98"/>
        <end position="118"/>
    </location>
</feature>
<feature type="transmembrane region" description="Helical" evidence="8">
    <location>
        <begin position="393"/>
        <end position="416"/>
    </location>
</feature>
<protein>
    <submittedName>
        <fullName evidence="10">Major facilitator superfamily permease</fullName>
    </submittedName>
</protein>
<feature type="domain" description="Major facilitator superfamily (MFS) profile" evidence="9">
    <location>
        <begin position="32"/>
        <end position="419"/>
    </location>
</feature>
<evidence type="ECO:0000256" key="5">
    <source>
        <dbReference type="ARBA" id="ARBA00022989"/>
    </source>
</evidence>
<comment type="subcellular location">
    <subcellularLocation>
        <location evidence="1">Cell membrane</location>
        <topology evidence="1">Multi-pass membrane protein</topology>
    </subcellularLocation>
</comment>
<evidence type="ECO:0000256" key="8">
    <source>
        <dbReference type="SAM" id="Phobius"/>
    </source>
</evidence>
<dbReference type="Pfam" id="PF05977">
    <property type="entry name" value="MFS_3"/>
    <property type="match status" value="1"/>
</dbReference>
<evidence type="ECO:0000256" key="4">
    <source>
        <dbReference type="ARBA" id="ARBA00022692"/>
    </source>
</evidence>
<keyword evidence="6 8" id="KW-0472">Membrane</keyword>
<feature type="transmembrane region" description="Helical" evidence="8">
    <location>
        <begin position="334"/>
        <end position="355"/>
    </location>
</feature>
<feature type="region of interest" description="Disordered" evidence="7">
    <location>
        <begin position="1"/>
        <end position="22"/>
    </location>
</feature>
<dbReference type="GO" id="GO:0005886">
    <property type="term" value="C:plasma membrane"/>
    <property type="evidence" value="ECO:0007669"/>
    <property type="project" value="UniProtKB-SubCell"/>
</dbReference>
<keyword evidence="2" id="KW-0813">Transport</keyword>
<dbReference type="InterPro" id="IPR020846">
    <property type="entry name" value="MFS_dom"/>
</dbReference>
<evidence type="ECO:0000256" key="7">
    <source>
        <dbReference type="SAM" id="MobiDB-lite"/>
    </source>
</evidence>
<dbReference type="RefSeq" id="WP_005261452.1">
    <property type="nucleotide sequence ID" value="NZ_AJYC02000090.1"/>
</dbReference>
<organism evidence="10 11">
    <name type="scientific">Rhodococcus opacus M213</name>
    <dbReference type="NCBI Taxonomy" id="1129896"/>
    <lineage>
        <taxon>Bacteria</taxon>
        <taxon>Bacillati</taxon>
        <taxon>Actinomycetota</taxon>
        <taxon>Actinomycetes</taxon>
        <taxon>Mycobacteriales</taxon>
        <taxon>Nocardiaceae</taxon>
        <taxon>Rhodococcus</taxon>
    </lineage>
</organism>
<dbReference type="GO" id="GO:0022857">
    <property type="term" value="F:transmembrane transporter activity"/>
    <property type="evidence" value="ECO:0007669"/>
    <property type="project" value="InterPro"/>
</dbReference>
<gene>
    <name evidence="10" type="ORF">WSS_A29289</name>
</gene>
<comment type="caution">
    <text evidence="10">The sequence shown here is derived from an EMBL/GenBank/DDBJ whole genome shotgun (WGS) entry which is preliminary data.</text>
</comment>
<evidence type="ECO:0000256" key="6">
    <source>
        <dbReference type="ARBA" id="ARBA00023136"/>
    </source>
</evidence>
<evidence type="ECO:0000256" key="2">
    <source>
        <dbReference type="ARBA" id="ARBA00022448"/>
    </source>
</evidence>
<reference evidence="10 11" key="1">
    <citation type="journal article" date="2013" name="Genome Announc.">
        <title>Draft Genome Sequence of Rhodococcus opacus Strain M213 Shows a Diverse Catabolic Potential.</title>
        <authorList>
            <person name="Pathak A."/>
            <person name="Green S.J."/>
            <person name="Ogram A."/>
            <person name="Chauhan A."/>
        </authorList>
    </citation>
    <scope>NUCLEOTIDE SEQUENCE [LARGE SCALE GENOMIC DNA]</scope>
    <source>
        <strain evidence="10 11">M213</strain>
    </source>
</reference>
<sequence length="442" mass="45786">MTRAADRPEHLSTHSDTPTPRKGRFAALGSRNFRLFLLGQAVVATGLWVQRIAQDWLVLDLTGSATAVGVTTALQWAPMLVFGLVGGWIADRYPKRRVLQGTQTAAALLAAVLAVLTFTGHVTAWQIQLLAAGLGTIAAIEKPVRSAFAADLVGPGQIQSAVSLSYSVFNLGAFAGPALSGVLITAVGPGWAFALNAVSFAAPLVALAHINAAQLPYRHHPVAPTGAAPVPGGLRTVVRRSEIWRPMVLAAAFGMFTLNLAVTLATFARTVHAGPAGYAMLTSSLAVGSMVGALIAAGRTRSTVRGLTWIGCVLSGLYLVAAAMPTLWSLGCVLAAIGIISIQLFTAASASVQLAAGRALRGRVMGVYLLVETGSAAVGGPVLGVINEYLGPRIGLILTGAIPAALIVLLSVLLFVRRRIYGRDSAAQISEPQPIPPGSSHR</sequence>
<evidence type="ECO:0000256" key="1">
    <source>
        <dbReference type="ARBA" id="ARBA00004651"/>
    </source>
</evidence>
<keyword evidence="4 8" id="KW-0812">Transmembrane</keyword>
<dbReference type="InterPro" id="IPR010290">
    <property type="entry name" value="TM_effector"/>
</dbReference>
<dbReference type="PANTHER" id="PTHR23513">
    <property type="entry name" value="INTEGRAL MEMBRANE EFFLUX PROTEIN-RELATED"/>
    <property type="match status" value="1"/>
</dbReference>
<feature type="transmembrane region" description="Helical" evidence="8">
    <location>
        <begin position="367"/>
        <end position="387"/>
    </location>
</feature>
<dbReference type="PROSITE" id="PS50850">
    <property type="entry name" value="MFS"/>
    <property type="match status" value="1"/>
</dbReference>
<dbReference type="Proteomes" id="UP000005951">
    <property type="component" value="Unassembled WGS sequence"/>
</dbReference>
<dbReference type="CDD" id="cd06173">
    <property type="entry name" value="MFS_MefA_like"/>
    <property type="match status" value="1"/>
</dbReference>
<dbReference type="PANTHER" id="PTHR23513:SF11">
    <property type="entry name" value="STAPHYLOFERRIN A TRANSPORTER"/>
    <property type="match status" value="1"/>
</dbReference>
<evidence type="ECO:0000313" key="11">
    <source>
        <dbReference type="Proteomes" id="UP000005951"/>
    </source>
</evidence>
<keyword evidence="3" id="KW-1003">Cell membrane</keyword>
<evidence type="ECO:0000313" key="10">
    <source>
        <dbReference type="EMBL" id="EKT79064.1"/>
    </source>
</evidence>
<dbReference type="AlphaFoldDB" id="K8XCE4"/>
<dbReference type="InterPro" id="IPR036259">
    <property type="entry name" value="MFS_trans_sf"/>
</dbReference>
<proteinExistence type="predicted"/>